<proteinExistence type="predicted"/>
<dbReference type="PANTHER" id="PTHR43436:SF1">
    <property type="entry name" value="TRANSCRIPTIONAL REGULATORY PROTEIN"/>
    <property type="match status" value="1"/>
</dbReference>
<protein>
    <submittedName>
        <fullName evidence="4">AraC family transcriptional regulator N-terminal domain-containing protein</fullName>
    </submittedName>
</protein>
<dbReference type="Pfam" id="PF06719">
    <property type="entry name" value="AraC_N"/>
    <property type="match status" value="1"/>
</dbReference>
<dbReference type="RefSeq" id="WP_380912110.1">
    <property type="nucleotide sequence ID" value="NZ_JBHTLS010000129.1"/>
</dbReference>
<dbReference type="SUPFAM" id="SSF46689">
    <property type="entry name" value="Homeodomain-like"/>
    <property type="match status" value="2"/>
</dbReference>
<organism evidence="4 5">
    <name type="scientific">Sphingobium olei</name>
    <dbReference type="NCBI Taxonomy" id="420955"/>
    <lineage>
        <taxon>Bacteria</taxon>
        <taxon>Pseudomonadati</taxon>
        <taxon>Pseudomonadota</taxon>
        <taxon>Alphaproteobacteria</taxon>
        <taxon>Sphingomonadales</taxon>
        <taxon>Sphingomonadaceae</taxon>
        <taxon>Sphingobium</taxon>
    </lineage>
</organism>
<keyword evidence="5" id="KW-1185">Reference proteome</keyword>
<reference evidence="5" key="1">
    <citation type="journal article" date="2019" name="Int. J. Syst. Evol. Microbiol.">
        <title>The Global Catalogue of Microorganisms (GCM) 10K type strain sequencing project: providing services to taxonomists for standard genome sequencing and annotation.</title>
        <authorList>
            <consortium name="The Broad Institute Genomics Platform"/>
            <consortium name="The Broad Institute Genome Sequencing Center for Infectious Disease"/>
            <person name="Wu L."/>
            <person name="Ma J."/>
        </authorList>
    </citation>
    <scope>NUCLEOTIDE SEQUENCE [LARGE SCALE GENOMIC DNA]</scope>
    <source>
        <strain evidence="5">CCUG 54329</strain>
    </source>
</reference>
<evidence type="ECO:0000313" key="4">
    <source>
        <dbReference type="EMBL" id="MFD1105915.1"/>
    </source>
</evidence>
<dbReference type="Gene3D" id="1.10.10.60">
    <property type="entry name" value="Homeodomain-like"/>
    <property type="match status" value="1"/>
</dbReference>
<evidence type="ECO:0000259" key="3">
    <source>
        <dbReference type="PROSITE" id="PS01124"/>
    </source>
</evidence>
<keyword evidence="1" id="KW-0805">Transcription regulation</keyword>
<evidence type="ECO:0000313" key="5">
    <source>
        <dbReference type="Proteomes" id="UP001597203"/>
    </source>
</evidence>
<dbReference type="Proteomes" id="UP001597203">
    <property type="component" value="Unassembled WGS sequence"/>
</dbReference>
<dbReference type="PANTHER" id="PTHR43436">
    <property type="entry name" value="ARAC-FAMILY TRANSCRIPTIONAL REGULATOR"/>
    <property type="match status" value="1"/>
</dbReference>
<sequence>MSHQALADLIARYAETDGLFETEIPRLGVVRWSSQGEPVHMVQRPALCIIAQGAKRVLMGEAVIEYGPASYLVASLDLPITGTVMQASREEPYLCFCLYLDPPILSDIALALPPSPVQDGPAMSLQPVTPELLDAATRLTALLGQPDSAPLLAPLIERELLVRLMTGPSGGIVRAIAAGESRTGQIARAIAWLKAHFREPFSGPMLAQIAGMSVSSFHDHFRRATAMTPLQYQKQLRLQEARSLMLADRLDAAEAGFRVGYDSPSQFSREYRRLFGAPPQRDLSRLRARPQVALAI</sequence>
<comment type="caution">
    <text evidence="4">The sequence shown here is derived from an EMBL/GenBank/DDBJ whole genome shotgun (WGS) entry which is preliminary data.</text>
</comment>
<dbReference type="SMART" id="SM00342">
    <property type="entry name" value="HTH_ARAC"/>
    <property type="match status" value="1"/>
</dbReference>
<accession>A0ABW3P2R1</accession>
<dbReference type="InterPro" id="IPR018060">
    <property type="entry name" value="HTH_AraC"/>
</dbReference>
<dbReference type="InterPro" id="IPR009594">
    <property type="entry name" value="Tscrpt_reg_HTH_AraC_N"/>
</dbReference>
<dbReference type="EMBL" id="JBHTLS010000129">
    <property type="protein sequence ID" value="MFD1105915.1"/>
    <property type="molecule type" value="Genomic_DNA"/>
</dbReference>
<gene>
    <name evidence="4" type="ORF">ACFQ24_13705</name>
</gene>
<feature type="domain" description="HTH araC/xylS-type" evidence="3">
    <location>
        <begin position="187"/>
        <end position="285"/>
    </location>
</feature>
<dbReference type="PROSITE" id="PS01124">
    <property type="entry name" value="HTH_ARAC_FAMILY_2"/>
    <property type="match status" value="1"/>
</dbReference>
<dbReference type="InterPro" id="IPR009057">
    <property type="entry name" value="Homeodomain-like_sf"/>
</dbReference>
<evidence type="ECO:0000256" key="2">
    <source>
        <dbReference type="ARBA" id="ARBA00023163"/>
    </source>
</evidence>
<name>A0ABW3P2R1_9SPHN</name>
<evidence type="ECO:0000256" key="1">
    <source>
        <dbReference type="ARBA" id="ARBA00023015"/>
    </source>
</evidence>
<keyword evidence="2" id="KW-0804">Transcription</keyword>
<dbReference type="Pfam" id="PF12833">
    <property type="entry name" value="HTH_18"/>
    <property type="match status" value="1"/>
</dbReference>